<dbReference type="STRING" id="1314785.A0A165EHA0"/>
<sequence>MVNALLLVGLLPFAAAYPWPVESASSYAGATSSGVYPPPGATITTYETYFPDEEQVGFVGPTPTGAEPEAIQTAPAAPVKSDTYPLINPYTSSEGKQASFNPMRYWGNLSPWWSVGGAFGLPDTSPQVPEGCELVQVHLVQRHGARYPTSGSGPSEFAALIQSIADSAGFTASGPLEFLNTWTYKLGAEILTPFGRQQLYDLGVAFRVKYGELLNGFTKLPVFRTTSESRMVQSALNWAAGFFGVQEYSTSYYQSIIIEESGYNNSLAPWNDCANANNDIYELGFWAEGNWTEIYLKDAVERLQQHIDGVALDASIVHDMQEMCACETVSIGYSEFCDLFTEEEWKGFEYGLDLEFWYSDGPGNPTGAAQGVGYVQELVARLTQTPITKFDTSINGTLDGNNITFPLDQPIFMDATHDTVIASIATAMNFTTMTANGPLPIDYIPADQTYHTQLIAPFASNLVGQVMSCPVSSGSSQKEKYIRWLLNDGAVPLTGIAHCETPNKDGLCLLENFIEGMQQRIEEVDYQFDCFGSYPLPWPNDPLTNGRPIVQ</sequence>
<evidence type="ECO:0000256" key="1">
    <source>
        <dbReference type="ARBA" id="ARBA00022801"/>
    </source>
</evidence>
<dbReference type="EMBL" id="KV427621">
    <property type="protein sequence ID" value="KZT07051.1"/>
    <property type="molecule type" value="Genomic_DNA"/>
</dbReference>
<protein>
    <submittedName>
        <fullName evidence="3">Phosphoglycerate mutase-like protein</fullName>
    </submittedName>
</protein>
<dbReference type="PANTHER" id="PTHR20963">
    <property type="entry name" value="MULTIPLE INOSITOL POLYPHOSPHATE PHOSPHATASE-RELATED"/>
    <property type="match status" value="1"/>
</dbReference>
<dbReference type="Gene3D" id="3.40.50.1240">
    <property type="entry name" value="Phosphoglycerate mutase-like"/>
    <property type="match status" value="1"/>
</dbReference>
<gene>
    <name evidence="3" type="ORF">LAESUDRAFT_130291</name>
</gene>
<evidence type="ECO:0000256" key="2">
    <source>
        <dbReference type="SAM" id="SignalP"/>
    </source>
</evidence>
<keyword evidence="4" id="KW-1185">Reference proteome</keyword>
<dbReference type="InterPro" id="IPR000560">
    <property type="entry name" value="His_Pase_clade-2"/>
</dbReference>
<feature type="signal peptide" evidence="2">
    <location>
        <begin position="1"/>
        <end position="16"/>
    </location>
</feature>
<evidence type="ECO:0000313" key="3">
    <source>
        <dbReference type="EMBL" id="KZT07051.1"/>
    </source>
</evidence>
<reference evidence="3 4" key="1">
    <citation type="journal article" date="2016" name="Mol. Biol. Evol.">
        <title>Comparative Genomics of Early-Diverging Mushroom-Forming Fungi Provides Insights into the Origins of Lignocellulose Decay Capabilities.</title>
        <authorList>
            <person name="Nagy L.G."/>
            <person name="Riley R."/>
            <person name="Tritt A."/>
            <person name="Adam C."/>
            <person name="Daum C."/>
            <person name="Floudas D."/>
            <person name="Sun H."/>
            <person name="Yadav J.S."/>
            <person name="Pangilinan J."/>
            <person name="Larsson K.H."/>
            <person name="Matsuura K."/>
            <person name="Barry K."/>
            <person name="Labutti K."/>
            <person name="Kuo R."/>
            <person name="Ohm R.A."/>
            <person name="Bhattacharya S.S."/>
            <person name="Shirouzu T."/>
            <person name="Yoshinaga Y."/>
            <person name="Martin F.M."/>
            <person name="Grigoriev I.V."/>
            <person name="Hibbett D.S."/>
        </authorList>
    </citation>
    <scope>NUCLEOTIDE SEQUENCE [LARGE SCALE GENOMIC DNA]</scope>
    <source>
        <strain evidence="3 4">93-53</strain>
    </source>
</reference>
<accession>A0A165EHA0</accession>
<dbReference type="SUPFAM" id="SSF53254">
    <property type="entry name" value="Phosphoglycerate mutase-like"/>
    <property type="match status" value="1"/>
</dbReference>
<keyword evidence="2" id="KW-0732">Signal</keyword>
<dbReference type="GeneID" id="63818312"/>
<evidence type="ECO:0000313" key="4">
    <source>
        <dbReference type="Proteomes" id="UP000076871"/>
    </source>
</evidence>
<name>A0A165EHA0_9APHY</name>
<dbReference type="Proteomes" id="UP000076871">
    <property type="component" value="Unassembled WGS sequence"/>
</dbReference>
<dbReference type="PANTHER" id="PTHR20963:SF42">
    <property type="entry name" value="PHOSPHOGLYCERATE MUTASE-LIKE PROTEIN"/>
    <property type="match status" value="1"/>
</dbReference>
<dbReference type="AlphaFoldDB" id="A0A165EHA0"/>
<dbReference type="FunCoup" id="A0A165EHA0">
    <property type="interactions" value="212"/>
</dbReference>
<dbReference type="CDD" id="cd07061">
    <property type="entry name" value="HP_HAP_like"/>
    <property type="match status" value="1"/>
</dbReference>
<dbReference type="RefSeq" id="XP_040764791.1">
    <property type="nucleotide sequence ID" value="XM_040901280.1"/>
</dbReference>
<dbReference type="Pfam" id="PF00328">
    <property type="entry name" value="His_Phos_2"/>
    <property type="match status" value="1"/>
</dbReference>
<feature type="chain" id="PRO_5007857206" evidence="2">
    <location>
        <begin position="17"/>
        <end position="551"/>
    </location>
</feature>
<proteinExistence type="predicted"/>
<keyword evidence="1" id="KW-0378">Hydrolase</keyword>
<dbReference type="InterPro" id="IPR033379">
    <property type="entry name" value="Acid_Pase_AS"/>
</dbReference>
<dbReference type="GO" id="GO:0003993">
    <property type="term" value="F:acid phosphatase activity"/>
    <property type="evidence" value="ECO:0007669"/>
    <property type="project" value="TreeGrafter"/>
</dbReference>
<dbReference type="InterPro" id="IPR029033">
    <property type="entry name" value="His_PPase_superfam"/>
</dbReference>
<organism evidence="3 4">
    <name type="scientific">Laetiporus sulphureus 93-53</name>
    <dbReference type="NCBI Taxonomy" id="1314785"/>
    <lineage>
        <taxon>Eukaryota</taxon>
        <taxon>Fungi</taxon>
        <taxon>Dikarya</taxon>
        <taxon>Basidiomycota</taxon>
        <taxon>Agaricomycotina</taxon>
        <taxon>Agaricomycetes</taxon>
        <taxon>Polyporales</taxon>
        <taxon>Laetiporus</taxon>
    </lineage>
</organism>
<dbReference type="PROSITE" id="PS00616">
    <property type="entry name" value="HIS_ACID_PHOSPHAT_1"/>
    <property type="match status" value="1"/>
</dbReference>
<dbReference type="InParanoid" id="A0A165EHA0"/>
<dbReference type="OrthoDB" id="6509975at2759"/>